<sequence length="362" mass="39450">MRLIGREEIENIALGASFFGAGGGGNPYVGKMMAIAAVEKFGPVKLVSTDEIEEEDLFISVAGMGAPTVLAEKIPNGNEYRHAFEKISQYIGKQFTGVFPIEAGGVNSMIPLVVAAQLGIPLVDCDTMGRAFPELQMTTLHLGGINISPLVITDEKGNISVTETVTDKWAETILRAETTEMGGQAAVALYPCTGANLKQWGVHGIVSQCEVVGQMIEQASGSKEDPYEALLRETDGFHLFQGKIVDVIRTTKNGFNFGTIQIDGLDQNKGSRCEIDFQNENKIAKVDDRLSAVTPDLIILVDTETLVPVTTENLKYGKRVRVLATKANPLWRTKKGIETTGPRYFGYDMDFKPVEDLQKEEV</sequence>
<dbReference type="Pfam" id="PF06032">
    <property type="entry name" value="S-Me-THD_N"/>
    <property type="match status" value="1"/>
</dbReference>
<comment type="caution">
    <text evidence="3">The sequence shown here is derived from an EMBL/GenBank/DDBJ whole genome shotgun (WGS) entry which is preliminary data.</text>
</comment>
<accession>A0A0R1HS20</accession>
<dbReference type="Pfam" id="PF20906">
    <property type="entry name" value="S-Me-THD_C"/>
    <property type="match status" value="1"/>
</dbReference>
<reference evidence="3 4" key="1">
    <citation type="journal article" date="2015" name="Genome Announc.">
        <title>Expanding the biotechnology potential of lactobacilli through comparative genomics of 213 strains and associated genera.</title>
        <authorList>
            <person name="Sun Z."/>
            <person name="Harris H.M."/>
            <person name="McCann A."/>
            <person name="Guo C."/>
            <person name="Argimon S."/>
            <person name="Zhang W."/>
            <person name="Yang X."/>
            <person name="Jeffery I.B."/>
            <person name="Cooney J.C."/>
            <person name="Kagawa T.F."/>
            <person name="Liu W."/>
            <person name="Song Y."/>
            <person name="Salvetti E."/>
            <person name="Wrobel A."/>
            <person name="Rasinkangas P."/>
            <person name="Parkhill J."/>
            <person name="Rea M.C."/>
            <person name="O'Sullivan O."/>
            <person name="Ritari J."/>
            <person name="Douillard F.P."/>
            <person name="Paul Ross R."/>
            <person name="Yang R."/>
            <person name="Briner A.E."/>
            <person name="Felis G.E."/>
            <person name="de Vos W.M."/>
            <person name="Barrangou R."/>
            <person name="Klaenhammer T.R."/>
            <person name="Caufield P.W."/>
            <person name="Cui Y."/>
            <person name="Zhang H."/>
            <person name="O'Toole P.W."/>
        </authorList>
    </citation>
    <scope>NUCLEOTIDE SEQUENCE [LARGE SCALE GENOMIC DNA]</scope>
    <source>
        <strain evidence="3 4">JCM 15530</strain>
    </source>
</reference>
<evidence type="ECO:0000313" key="4">
    <source>
        <dbReference type="Proteomes" id="UP000050911"/>
    </source>
</evidence>
<protein>
    <recommendedName>
        <fullName evidence="5">DUF917 domain-containing protein</fullName>
    </recommendedName>
</protein>
<gene>
    <name evidence="3" type="ORF">FC96_GL001477</name>
</gene>
<dbReference type="OrthoDB" id="7441206at2"/>
<evidence type="ECO:0000259" key="1">
    <source>
        <dbReference type="Pfam" id="PF06032"/>
    </source>
</evidence>
<feature type="domain" description="S-Me-THD-like C-terminal" evidence="2">
    <location>
        <begin position="166"/>
        <end position="354"/>
    </location>
</feature>
<dbReference type="Proteomes" id="UP000050911">
    <property type="component" value="Unassembled WGS sequence"/>
</dbReference>
<name>A0A0R1HS20_9LACO</name>
<dbReference type="PATRIC" id="fig|1302272.5.peg.1492"/>
<dbReference type="EMBL" id="AZCX01000003">
    <property type="protein sequence ID" value="KRK48377.1"/>
    <property type="molecule type" value="Genomic_DNA"/>
</dbReference>
<dbReference type="InterPro" id="IPR048350">
    <property type="entry name" value="S-Me-THD-like_C"/>
</dbReference>
<feature type="domain" description="S-Me-THD N-terminal" evidence="1">
    <location>
        <begin position="8"/>
        <end position="163"/>
    </location>
</feature>
<organism evidence="3 4">
    <name type="scientific">Secundilactobacillus kimchicus JCM 15530</name>
    <dbReference type="NCBI Taxonomy" id="1302272"/>
    <lineage>
        <taxon>Bacteria</taxon>
        <taxon>Bacillati</taxon>
        <taxon>Bacillota</taxon>
        <taxon>Bacilli</taxon>
        <taxon>Lactobacillales</taxon>
        <taxon>Lactobacillaceae</taxon>
        <taxon>Secundilactobacillus</taxon>
    </lineage>
</organism>
<evidence type="ECO:0000259" key="2">
    <source>
        <dbReference type="Pfam" id="PF20906"/>
    </source>
</evidence>
<dbReference type="Gene3D" id="2.40.390.10">
    <property type="entry name" value="CV3147-like"/>
    <property type="match status" value="1"/>
</dbReference>
<evidence type="ECO:0000313" key="3">
    <source>
        <dbReference type="EMBL" id="KRK48377.1"/>
    </source>
</evidence>
<keyword evidence="4" id="KW-1185">Reference proteome</keyword>
<proteinExistence type="predicted"/>
<evidence type="ECO:0008006" key="5">
    <source>
        <dbReference type="Google" id="ProtNLM"/>
    </source>
</evidence>
<dbReference type="Gene3D" id="3.40.1610.10">
    <property type="entry name" value="CV3147-like domain"/>
    <property type="match status" value="1"/>
</dbReference>
<dbReference type="InterPro" id="IPR027479">
    <property type="entry name" value="S-Me-THD_N_sf"/>
</dbReference>
<dbReference type="SUPFAM" id="SSF160991">
    <property type="entry name" value="CV3147-like"/>
    <property type="match status" value="1"/>
</dbReference>
<dbReference type="InterPro" id="IPR024071">
    <property type="entry name" value="S-Me-THD_C_sf"/>
</dbReference>
<dbReference type="RefSeq" id="WP_056942235.1">
    <property type="nucleotide sequence ID" value="NZ_AZCX01000003.1"/>
</dbReference>
<dbReference type="InterPro" id="IPR010318">
    <property type="entry name" value="S-Me-THD_N"/>
</dbReference>
<dbReference type="STRING" id="1302272.FC96_GL001477"/>
<dbReference type="AlphaFoldDB" id="A0A0R1HS20"/>